<sequence length="225" mass="25174">MIFAANLKCNHTRASFELYLKALNETLGTHNNNIFVFPPSVAFSQKESFFTQGTQNFYPCINGAFTGELGKEHLDEFGIKCVLIGHSERRIYENEALIKAKFDFAKKQGWQIFLCIGEDLKTKQEGKTKDFLKKQLENLDLAYEKLIIAYEPIYSIGTGVSAKNEDIGEILDFLHTLTKAPLLYGGSVNENNIKEILKINHCGGVLVGSAALKVENFITLIKGSK</sequence>
<comment type="catalytic activity">
    <reaction evidence="3">
        <text>D-glyceraldehyde 3-phosphate = dihydroxyacetone phosphate</text>
        <dbReference type="Rhea" id="RHEA:18585"/>
        <dbReference type="ChEBI" id="CHEBI:57642"/>
        <dbReference type="ChEBI" id="CHEBI:59776"/>
        <dbReference type="EC" id="5.3.1.1"/>
    </reaction>
</comment>
<comment type="caution">
    <text evidence="5">The sequence shown here is derived from an EMBL/GenBank/DDBJ whole genome shotgun (WGS) entry which is preliminary data.</text>
</comment>
<keyword evidence="2 3" id="KW-0413">Isomerase</keyword>
<name>A0A2G4QZR3_9BACT</name>
<keyword evidence="3" id="KW-0324">Glycolysis</keyword>
<dbReference type="AlphaFoldDB" id="A0A2G4QZR3"/>
<dbReference type="GO" id="GO:0005829">
    <property type="term" value="C:cytosol"/>
    <property type="evidence" value="ECO:0007669"/>
    <property type="project" value="TreeGrafter"/>
</dbReference>
<comment type="pathway">
    <text evidence="3">Carbohydrate degradation; glycolysis; D-glyceraldehyde 3-phosphate from glycerone phosphate: step 1/1.</text>
</comment>
<dbReference type="Proteomes" id="UP000237472">
    <property type="component" value="Unassembled WGS sequence"/>
</dbReference>
<reference evidence="4 7" key="4">
    <citation type="journal article" date="2021" name="Syst. Appl. Microbiol.">
        <title>nCampylobacter vulpis sp. nov. isolated from wild red foxes.</title>
        <authorList>
            <person name="Parisi A."/>
            <person name="Chiara M."/>
            <person name="Caffara M."/>
            <person name="Mion D."/>
            <person name="Miller W.G."/>
            <person name="Caruso M."/>
            <person name="Manzari C."/>
            <person name="Florio D."/>
            <person name="Capozzi L."/>
            <person name="D'Erchia A.M."/>
            <person name="Manzulli V."/>
            <person name="Zanoni R.G."/>
        </authorList>
    </citation>
    <scope>NUCLEOTIDE SEQUENCE [LARGE SCALE GENOMIC DNA]</scope>
    <source>
        <strain evidence="4 7">52/13</strain>
    </source>
</reference>
<reference evidence="6" key="2">
    <citation type="submission" date="2015-06" db="EMBL/GenBank/DDBJ databases">
        <authorList>
            <person name="Parisi A."/>
            <person name="Chiara M."/>
            <person name="Florio D."/>
            <person name="Miccolupo A."/>
            <person name="Manzari C."/>
            <person name="Mion D."/>
            <person name="Caruso M."/>
            <person name="D'erchia A.M."/>
            <person name="Zanoni R."/>
        </authorList>
    </citation>
    <scope>NUCLEOTIDE SEQUENCE [LARGE SCALE GENOMIC DNA]</scope>
    <source>
        <strain evidence="6">73/13</strain>
    </source>
</reference>
<dbReference type="PROSITE" id="PS00171">
    <property type="entry name" value="TIM_1"/>
    <property type="match status" value="1"/>
</dbReference>
<dbReference type="OrthoDB" id="9809429at2"/>
<dbReference type="InterPro" id="IPR020861">
    <property type="entry name" value="Triosephosphate_isomerase_AS"/>
</dbReference>
<dbReference type="PROSITE" id="PS51440">
    <property type="entry name" value="TIM_2"/>
    <property type="match status" value="1"/>
</dbReference>
<dbReference type="UniPathway" id="UPA00109">
    <property type="reaction ID" value="UER00189"/>
</dbReference>
<dbReference type="SUPFAM" id="SSF51351">
    <property type="entry name" value="Triosephosphate isomerase (TIM)"/>
    <property type="match status" value="1"/>
</dbReference>
<dbReference type="GO" id="GO:0006094">
    <property type="term" value="P:gluconeogenesis"/>
    <property type="evidence" value="ECO:0007669"/>
    <property type="project" value="UniProtKB-UniPathway"/>
</dbReference>
<comment type="subcellular location">
    <subcellularLocation>
        <location evidence="3">Cytoplasm</location>
    </subcellularLocation>
</comment>
<evidence type="ECO:0000256" key="2">
    <source>
        <dbReference type="ARBA" id="ARBA00023235"/>
    </source>
</evidence>
<dbReference type="InterPro" id="IPR000652">
    <property type="entry name" value="Triosephosphate_isomerase"/>
</dbReference>
<dbReference type="EMBL" id="VJYU01000011">
    <property type="protein sequence ID" value="MBS4241062.1"/>
    <property type="molecule type" value="Genomic_DNA"/>
</dbReference>
<dbReference type="UniPathway" id="UPA00138"/>
<dbReference type="PANTHER" id="PTHR21139">
    <property type="entry name" value="TRIOSEPHOSPHATE ISOMERASE"/>
    <property type="match status" value="1"/>
</dbReference>
<evidence type="ECO:0000256" key="3">
    <source>
        <dbReference type="RuleBase" id="RU363013"/>
    </source>
</evidence>
<dbReference type="Pfam" id="PF00121">
    <property type="entry name" value="TIM"/>
    <property type="match status" value="1"/>
</dbReference>
<accession>A0A2G4QZR3</accession>
<proteinExistence type="inferred from homology"/>
<evidence type="ECO:0000313" key="7">
    <source>
        <dbReference type="Proteomes" id="UP000811399"/>
    </source>
</evidence>
<evidence type="ECO:0000313" key="6">
    <source>
        <dbReference type="Proteomes" id="UP000237472"/>
    </source>
</evidence>
<dbReference type="GO" id="GO:0046166">
    <property type="term" value="P:glyceraldehyde-3-phosphate biosynthetic process"/>
    <property type="evidence" value="ECO:0007669"/>
    <property type="project" value="TreeGrafter"/>
</dbReference>
<evidence type="ECO:0000313" key="5">
    <source>
        <dbReference type="EMBL" id="PHY89792.1"/>
    </source>
</evidence>
<organism evidence="5 6">
    <name type="scientific">Campylobacter vulpis</name>
    <dbReference type="NCBI Taxonomy" id="1655500"/>
    <lineage>
        <taxon>Bacteria</taxon>
        <taxon>Pseudomonadati</taxon>
        <taxon>Campylobacterota</taxon>
        <taxon>Epsilonproteobacteria</taxon>
        <taxon>Campylobacterales</taxon>
        <taxon>Campylobacteraceae</taxon>
        <taxon>Campylobacter</taxon>
    </lineage>
</organism>
<dbReference type="GO" id="GO:0019563">
    <property type="term" value="P:glycerol catabolic process"/>
    <property type="evidence" value="ECO:0007669"/>
    <property type="project" value="TreeGrafter"/>
</dbReference>
<evidence type="ECO:0000256" key="1">
    <source>
        <dbReference type="ARBA" id="ARBA00007422"/>
    </source>
</evidence>
<comment type="similarity">
    <text evidence="1 3">Belongs to the triosephosphate isomerase family.</text>
</comment>
<dbReference type="Gene3D" id="3.20.20.70">
    <property type="entry name" value="Aldolase class I"/>
    <property type="match status" value="1"/>
</dbReference>
<protein>
    <recommendedName>
        <fullName evidence="3">Triosephosphate isomerase</fullName>
        <ecNumber evidence="3">5.3.1.1</ecNumber>
    </recommendedName>
</protein>
<dbReference type="RefSeq" id="WP_099462263.1">
    <property type="nucleotide sequence ID" value="NZ_LDWY01000085.1"/>
</dbReference>
<keyword evidence="7" id="KW-1185">Reference proteome</keyword>
<dbReference type="NCBIfam" id="NF000728">
    <property type="entry name" value="PRK00042.3-2"/>
    <property type="match status" value="1"/>
</dbReference>
<dbReference type="PANTHER" id="PTHR21139:SF42">
    <property type="entry name" value="TRIOSEPHOSPHATE ISOMERASE"/>
    <property type="match status" value="1"/>
</dbReference>
<dbReference type="EC" id="5.3.1.1" evidence="3"/>
<dbReference type="GO" id="GO:0004807">
    <property type="term" value="F:triose-phosphate isomerase activity"/>
    <property type="evidence" value="ECO:0007669"/>
    <property type="project" value="UniProtKB-EC"/>
</dbReference>
<reference evidence="4" key="3">
    <citation type="submission" date="2019-07" db="EMBL/GenBank/DDBJ databases">
        <authorList>
            <person name="Miller W.G."/>
        </authorList>
    </citation>
    <scope>NUCLEOTIDE SEQUENCE</scope>
    <source>
        <strain evidence="4">52/13</strain>
    </source>
</reference>
<keyword evidence="3" id="KW-0312">Gluconeogenesis</keyword>
<dbReference type="InterPro" id="IPR013785">
    <property type="entry name" value="Aldolase_TIM"/>
</dbReference>
<gene>
    <name evidence="5" type="ORF">AA994_06790</name>
    <name evidence="4" type="ORF">CVU5213_04910</name>
</gene>
<dbReference type="Proteomes" id="UP000811399">
    <property type="component" value="Unassembled WGS sequence"/>
</dbReference>
<dbReference type="InterPro" id="IPR035990">
    <property type="entry name" value="TIM_sf"/>
</dbReference>
<reference evidence="5" key="1">
    <citation type="submission" date="2015-06" db="EMBL/GenBank/DDBJ databases">
        <authorList>
            <person name="Hoefler B.C."/>
            <person name="Straight P.D."/>
        </authorList>
    </citation>
    <scope>NUCLEOTIDE SEQUENCE [LARGE SCALE GENOMIC DNA]</scope>
    <source>
        <strain evidence="5">73/13</strain>
    </source>
</reference>
<comment type="pathway">
    <text evidence="3">Carbohydrate biosynthesis; gluconeogenesis.</text>
</comment>
<keyword evidence="3" id="KW-0963">Cytoplasm</keyword>
<dbReference type="EMBL" id="LDWY01000085">
    <property type="protein sequence ID" value="PHY89792.1"/>
    <property type="molecule type" value="Genomic_DNA"/>
</dbReference>
<evidence type="ECO:0000313" key="4">
    <source>
        <dbReference type="EMBL" id="MBS4241062.1"/>
    </source>
</evidence>
<dbReference type="GO" id="GO:0006096">
    <property type="term" value="P:glycolytic process"/>
    <property type="evidence" value="ECO:0007669"/>
    <property type="project" value="UniProtKB-UniPathway"/>
</dbReference>
<comment type="subunit">
    <text evidence="3">Homodimer.</text>
</comment>
<dbReference type="CDD" id="cd00311">
    <property type="entry name" value="TIM"/>
    <property type="match status" value="1"/>
</dbReference>